<dbReference type="GeneID" id="69587325"/>
<dbReference type="EMBL" id="CZAE01000019">
    <property type="protein sequence ID" value="CUP85777.1"/>
    <property type="molecule type" value="Genomic_DNA"/>
</dbReference>
<accession>A0A174RPS9</accession>
<dbReference type="Proteomes" id="UP000095606">
    <property type="component" value="Unassembled WGS sequence"/>
</dbReference>
<keyword evidence="4" id="KW-1185">Reference proteome</keyword>
<reference evidence="2" key="2">
    <citation type="submission" date="2022-08" db="EMBL/GenBank/DDBJ databases">
        <title>Genome Sequencing of Bacteroides fragilis Group Isolates with Nanopore Technology.</title>
        <authorList>
            <person name="Tisza M.J."/>
            <person name="Smith D."/>
            <person name="Dekker J.P."/>
        </authorList>
    </citation>
    <scope>NUCLEOTIDE SEQUENCE</scope>
    <source>
        <strain evidence="2">BFG-527</strain>
    </source>
</reference>
<dbReference type="EMBL" id="CP103141">
    <property type="protein sequence ID" value="UVQ75025.1"/>
    <property type="molecule type" value="Genomic_DNA"/>
</dbReference>
<evidence type="ECO:0000313" key="3">
    <source>
        <dbReference type="Proteomes" id="UP000095606"/>
    </source>
</evidence>
<dbReference type="RefSeq" id="WP_055270426.1">
    <property type="nucleotide sequence ID" value="NZ_CABMFH010000016.1"/>
</dbReference>
<organism evidence="1 3">
    <name type="scientific">Bacteroides faecis</name>
    <dbReference type="NCBI Taxonomy" id="674529"/>
    <lineage>
        <taxon>Bacteria</taxon>
        <taxon>Pseudomonadati</taxon>
        <taxon>Bacteroidota</taxon>
        <taxon>Bacteroidia</taxon>
        <taxon>Bacteroidales</taxon>
        <taxon>Bacteroidaceae</taxon>
        <taxon>Bacteroides</taxon>
    </lineage>
</organism>
<proteinExistence type="predicted"/>
<sequence>MWNQRKKIRRPKYSYAPVGSRWAVYHWLEIGDIVTVDKVGEFPTSEEARKECYRLNGWKYEEPEKRKNNLKY</sequence>
<protein>
    <submittedName>
        <fullName evidence="1">Uncharacterized protein</fullName>
    </submittedName>
</protein>
<evidence type="ECO:0000313" key="4">
    <source>
        <dbReference type="Proteomes" id="UP001060104"/>
    </source>
</evidence>
<evidence type="ECO:0000313" key="2">
    <source>
        <dbReference type="EMBL" id="UVQ75025.1"/>
    </source>
</evidence>
<name>A0A174RPS9_9BACE</name>
<reference evidence="1 3" key="1">
    <citation type="submission" date="2015-09" db="EMBL/GenBank/DDBJ databases">
        <authorList>
            <consortium name="Pathogen Informatics"/>
        </authorList>
    </citation>
    <scope>NUCLEOTIDE SEQUENCE [LARGE SCALE GENOMIC DNA]</scope>
    <source>
        <strain evidence="1 3">2789STDY5834846</strain>
    </source>
</reference>
<accession>A0A3E5G9S5</accession>
<dbReference type="AlphaFoldDB" id="A0A174RPS9"/>
<gene>
    <name evidence="1" type="ORF">ERS852461_03555</name>
    <name evidence="2" type="ORF">NXY30_00830</name>
</gene>
<dbReference type="Proteomes" id="UP001060104">
    <property type="component" value="Chromosome"/>
</dbReference>
<evidence type="ECO:0000313" key="1">
    <source>
        <dbReference type="EMBL" id="CUP85777.1"/>
    </source>
</evidence>